<feature type="transmembrane region" description="Helical" evidence="1">
    <location>
        <begin position="75"/>
        <end position="93"/>
    </location>
</feature>
<feature type="transmembrane region" description="Helical" evidence="1">
    <location>
        <begin position="41"/>
        <end position="63"/>
    </location>
</feature>
<dbReference type="Proteomes" id="UP001391051">
    <property type="component" value="Unassembled WGS sequence"/>
</dbReference>
<feature type="transmembrane region" description="Helical" evidence="1">
    <location>
        <begin position="105"/>
        <end position="127"/>
    </location>
</feature>
<dbReference type="EMBL" id="JAQQWE010000001">
    <property type="protein sequence ID" value="KAK7965853.1"/>
    <property type="molecule type" value="Genomic_DNA"/>
</dbReference>
<keyword evidence="1" id="KW-0472">Membrane</keyword>
<organism evidence="2 3">
    <name type="scientific">Apiospora aurea</name>
    <dbReference type="NCBI Taxonomy" id="335848"/>
    <lineage>
        <taxon>Eukaryota</taxon>
        <taxon>Fungi</taxon>
        <taxon>Dikarya</taxon>
        <taxon>Ascomycota</taxon>
        <taxon>Pezizomycotina</taxon>
        <taxon>Sordariomycetes</taxon>
        <taxon>Xylariomycetidae</taxon>
        <taxon>Amphisphaeriales</taxon>
        <taxon>Apiosporaceae</taxon>
        <taxon>Apiospora</taxon>
    </lineage>
</organism>
<accession>A0ABR1QTT0</accession>
<dbReference type="RefSeq" id="XP_066705245.1">
    <property type="nucleotide sequence ID" value="XM_066836352.1"/>
</dbReference>
<keyword evidence="1" id="KW-0812">Transmembrane</keyword>
<protein>
    <submittedName>
        <fullName evidence="2">Uncharacterized protein</fullName>
    </submittedName>
</protein>
<evidence type="ECO:0000256" key="1">
    <source>
        <dbReference type="SAM" id="Phobius"/>
    </source>
</evidence>
<keyword evidence="3" id="KW-1185">Reference proteome</keyword>
<reference evidence="2 3" key="1">
    <citation type="submission" date="2023-01" db="EMBL/GenBank/DDBJ databases">
        <title>Analysis of 21 Apiospora genomes using comparative genomics revels a genus with tremendous synthesis potential of carbohydrate active enzymes and secondary metabolites.</title>
        <authorList>
            <person name="Sorensen T."/>
        </authorList>
    </citation>
    <scope>NUCLEOTIDE SEQUENCE [LARGE SCALE GENOMIC DNA]</scope>
    <source>
        <strain evidence="2 3">CBS 24483</strain>
    </source>
</reference>
<gene>
    <name evidence="2" type="ORF">PG986_000130</name>
</gene>
<evidence type="ECO:0000313" key="2">
    <source>
        <dbReference type="EMBL" id="KAK7965853.1"/>
    </source>
</evidence>
<name>A0ABR1QTT0_9PEZI</name>
<evidence type="ECO:0000313" key="3">
    <source>
        <dbReference type="Proteomes" id="UP001391051"/>
    </source>
</evidence>
<comment type="caution">
    <text evidence="2">The sequence shown here is derived from an EMBL/GenBank/DDBJ whole genome shotgun (WGS) entry which is preliminary data.</text>
</comment>
<keyword evidence="1" id="KW-1133">Transmembrane helix</keyword>
<dbReference type="GeneID" id="92069414"/>
<proteinExistence type="predicted"/>
<feature type="transmembrane region" description="Helical" evidence="1">
    <location>
        <begin position="159"/>
        <end position="179"/>
    </location>
</feature>
<sequence length="218" mass="23006">MAWASIYFFILLTALLKEPKSKTSRQLVQSARRTTNAFFDAALVFAVSMLGAGVVRMVSILLAKPDADGLPAGRAAYMAVFSVFPPLLLANVARTAAPPHRTVRHALWAALAGLAAAIDVLVIAVLWGGGDADAAGAQASGLDDGAHTLWAPCRLRRPVVVALVVAHAVLWVNCLWQLAAMVSAVLPAKYKLIKEETVPLPDTTTSGRGRQGGDRVSC</sequence>